<evidence type="ECO:0000313" key="2">
    <source>
        <dbReference type="Proteomes" id="UP000199437"/>
    </source>
</evidence>
<accession>A0A1I0RAX0</accession>
<gene>
    <name evidence="1" type="ORF">SAMN05216290_3361</name>
</gene>
<dbReference type="STRING" id="1267423.SAMN05216290_3361"/>
<dbReference type="AlphaFoldDB" id="A0A1I0RAX0"/>
<protein>
    <submittedName>
        <fullName evidence="1">Uncharacterized protein</fullName>
    </submittedName>
</protein>
<dbReference type="EMBL" id="FOIR01000003">
    <property type="protein sequence ID" value="SEW37931.1"/>
    <property type="molecule type" value="Genomic_DNA"/>
</dbReference>
<reference evidence="2" key="1">
    <citation type="submission" date="2016-10" db="EMBL/GenBank/DDBJ databases">
        <authorList>
            <person name="Varghese N."/>
            <person name="Submissions S."/>
        </authorList>
    </citation>
    <scope>NUCLEOTIDE SEQUENCE [LARGE SCALE GENOMIC DNA]</scope>
    <source>
        <strain evidence="2">CGMCC 1.12402</strain>
    </source>
</reference>
<sequence>MTLSVFLQIPPNNKSGGRLLAPTHPVATLIVTGCQGTVKTIADLLTEVNLTSAISFRLRSMNVLRTNPGVSFCSLIITEVLINFFALYPNPRAGHKWQLTSETYATRLKPHGNDTELIPRYLLHLQTLSL</sequence>
<organism evidence="1 2">
    <name type="scientific">Roseivirga pacifica</name>
    <dbReference type="NCBI Taxonomy" id="1267423"/>
    <lineage>
        <taxon>Bacteria</taxon>
        <taxon>Pseudomonadati</taxon>
        <taxon>Bacteroidota</taxon>
        <taxon>Cytophagia</taxon>
        <taxon>Cytophagales</taxon>
        <taxon>Roseivirgaceae</taxon>
        <taxon>Roseivirga</taxon>
    </lineage>
</organism>
<dbReference type="Proteomes" id="UP000199437">
    <property type="component" value="Unassembled WGS sequence"/>
</dbReference>
<evidence type="ECO:0000313" key="1">
    <source>
        <dbReference type="EMBL" id="SEW37931.1"/>
    </source>
</evidence>
<name>A0A1I0RAX0_9BACT</name>
<proteinExistence type="predicted"/>
<keyword evidence="2" id="KW-1185">Reference proteome</keyword>